<dbReference type="EMBL" id="QWEZ01000002">
    <property type="protein sequence ID" value="RRJ83228.1"/>
    <property type="molecule type" value="Genomic_DNA"/>
</dbReference>
<reference evidence="2 3" key="2">
    <citation type="submission" date="2018-12" db="EMBL/GenBank/DDBJ databases">
        <title>Simiduia agarivorans gen. nov., sp. nov., a marine, agarolytic bacterium isolated from shallow coastal water from Keelung, Taiwan.</title>
        <authorList>
            <person name="Shieh W.Y."/>
        </authorList>
    </citation>
    <scope>NUCLEOTIDE SEQUENCE [LARGE SCALE GENOMIC DNA]</scope>
    <source>
        <strain evidence="2 3">GTF-13</strain>
    </source>
</reference>
<evidence type="ECO:0000313" key="3">
    <source>
        <dbReference type="Proteomes" id="UP000280792"/>
    </source>
</evidence>
<reference evidence="2 3" key="1">
    <citation type="submission" date="2018-08" db="EMBL/GenBank/DDBJ databases">
        <authorList>
            <person name="Khan S.A."/>
        </authorList>
    </citation>
    <scope>NUCLEOTIDE SEQUENCE [LARGE SCALE GENOMIC DNA]</scope>
    <source>
        <strain evidence="2 3">GTF-13</strain>
    </source>
</reference>
<evidence type="ECO:0000256" key="1">
    <source>
        <dbReference type="SAM" id="MobiDB-lite"/>
    </source>
</evidence>
<feature type="region of interest" description="Disordered" evidence="1">
    <location>
        <begin position="1"/>
        <end position="20"/>
    </location>
</feature>
<dbReference type="Proteomes" id="UP000280792">
    <property type="component" value="Unassembled WGS sequence"/>
</dbReference>
<gene>
    <name evidence="2" type="ORF">D0544_15455</name>
</gene>
<name>A0A3P3VMU7_9GAMM</name>
<comment type="caution">
    <text evidence="2">The sequence shown here is derived from an EMBL/GenBank/DDBJ whole genome shotgun (WGS) entry which is preliminary data.</text>
</comment>
<keyword evidence="3" id="KW-1185">Reference proteome</keyword>
<evidence type="ECO:0008006" key="4">
    <source>
        <dbReference type="Google" id="ProtNLM"/>
    </source>
</evidence>
<accession>A0A3P3VMU7</accession>
<organism evidence="2 3">
    <name type="scientific">Aestuariirhabdus litorea</name>
    <dbReference type="NCBI Taxonomy" id="2528527"/>
    <lineage>
        <taxon>Bacteria</taxon>
        <taxon>Pseudomonadati</taxon>
        <taxon>Pseudomonadota</taxon>
        <taxon>Gammaproteobacteria</taxon>
        <taxon>Oceanospirillales</taxon>
        <taxon>Aestuariirhabdaceae</taxon>
        <taxon>Aestuariirhabdus</taxon>
    </lineage>
</organism>
<dbReference type="AlphaFoldDB" id="A0A3P3VMU7"/>
<proteinExistence type="predicted"/>
<evidence type="ECO:0000313" key="2">
    <source>
        <dbReference type="EMBL" id="RRJ83228.1"/>
    </source>
</evidence>
<protein>
    <recommendedName>
        <fullName evidence="4">HEPN AbiU2-like domain-containing protein</fullName>
    </recommendedName>
</protein>
<feature type="compositionally biased region" description="Basic and acidic residues" evidence="1">
    <location>
        <begin position="1"/>
        <end position="10"/>
    </location>
</feature>
<dbReference type="RefSeq" id="WP_125017711.1">
    <property type="nucleotide sequence ID" value="NZ_QWEZ01000002.1"/>
</dbReference>
<sequence>MEQHRIDQHSSDQQGIGESGAQDSIDRVWLKKARNQFDTLYTAIRDMVYYRELRRLASDDRVTQVMLDHLRIALLGSIVINWNKLFALEKSEEAWKRLTAESAGFRTRVYSATGFDYQQWSDYRKSVREFSARLHAHFDSSHHLENQLELEPMFRVLEVAHRWMHQLYQGQEALACDDLLKADYIEQLASAVRERLREWPRLRQG</sequence>